<feature type="repeat" description="TPR" evidence="6">
    <location>
        <begin position="313"/>
        <end position="346"/>
    </location>
</feature>
<dbReference type="InterPro" id="IPR019544">
    <property type="entry name" value="Tetratricopeptide_SHNi-TPR_dom"/>
</dbReference>
<dbReference type="SUPFAM" id="SSF48452">
    <property type="entry name" value="TPR-like"/>
    <property type="match status" value="1"/>
</dbReference>
<evidence type="ECO:0000256" key="2">
    <source>
        <dbReference type="ARBA" id="ARBA00008402"/>
    </source>
</evidence>
<evidence type="ECO:0000256" key="8">
    <source>
        <dbReference type="SAM" id="MobiDB-lite"/>
    </source>
</evidence>
<evidence type="ECO:0000256" key="3">
    <source>
        <dbReference type="ARBA" id="ARBA00022737"/>
    </source>
</evidence>
<dbReference type="Proteomes" id="UP000694523">
    <property type="component" value="Unplaced"/>
</dbReference>
<dbReference type="Gene3D" id="1.25.40.10">
    <property type="entry name" value="Tetratricopeptide repeat domain"/>
    <property type="match status" value="1"/>
</dbReference>
<dbReference type="InterPro" id="IPR011990">
    <property type="entry name" value="TPR-like_helical_dom_sf"/>
</dbReference>
<reference evidence="10" key="1">
    <citation type="submission" date="2025-08" db="UniProtKB">
        <authorList>
            <consortium name="Ensembl"/>
        </authorList>
    </citation>
    <scope>IDENTIFICATION</scope>
</reference>
<feature type="compositionally biased region" description="Basic and acidic residues" evidence="8">
    <location>
        <begin position="468"/>
        <end position="498"/>
    </location>
</feature>
<feature type="region of interest" description="Disordered" evidence="8">
    <location>
        <begin position="109"/>
        <end position="282"/>
    </location>
</feature>
<evidence type="ECO:0000313" key="11">
    <source>
        <dbReference type="Proteomes" id="UP000694523"/>
    </source>
</evidence>
<reference evidence="10" key="2">
    <citation type="submission" date="2025-09" db="UniProtKB">
        <authorList>
            <consortium name="Ensembl"/>
        </authorList>
    </citation>
    <scope>IDENTIFICATION</scope>
</reference>
<keyword evidence="5" id="KW-0539">Nucleus</keyword>
<keyword evidence="3" id="KW-0677">Repeat</keyword>
<dbReference type="SMART" id="SM00028">
    <property type="entry name" value="TPR"/>
    <property type="match status" value="3"/>
</dbReference>
<feature type="repeat" description="TPR" evidence="6">
    <location>
        <begin position="355"/>
        <end position="388"/>
    </location>
</feature>
<dbReference type="GO" id="GO:0005654">
    <property type="term" value="C:nucleoplasm"/>
    <property type="evidence" value="ECO:0007669"/>
    <property type="project" value="TreeGrafter"/>
</dbReference>
<keyword evidence="4 6" id="KW-0802">TPR repeat</keyword>
<evidence type="ECO:0000259" key="9">
    <source>
        <dbReference type="Pfam" id="PF10516"/>
    </source>
</evidence>
<dbReference type="Ensembl" id="ENSNMLT00000034412.1">
    <property type="protein sequence ID" value="ENSNMLP00000030873.1"/>
    <property type="gene ID" value="ENSNMLG00000019431.1"/>
</dbReference>
<evidence type="ECO:0000313" key="10">
    <source>
        <dbReference type="Ensembl" id="ENSNMLP00000030873.1"/>
    </source>
</evidence>
<keyword evidence="11" id="KW-1185">Reference proteome</keyword>
<sequence>MNIKRQIPASKHFSRAAEEVTGRQQHTFNFLFHLNLSNMEEANKLIGLGKKHLVMGKAVEAVNTLQDACSLLAKKYGDTADECGEAFYWCGKALLDLARMENSVLGNALQGVPEEEDEEKPKDSNVEMESVDNLDEKTRDELRVQVYDAMAEKKEDSAEKDAGDEREDESATEKMDDAKVQNDNTSEMNKDGSTEKQVSEKEDPSKETKGEGKPSVEQPGEGEEDKESVAAEMEATKTETEEPEDEDEEMEGEEEAEESDGDEKEKAEGEDTAEKGSDDDDEVGNLQLAWEMLEVAKVIYKRKENKEDQLMAAQAHLKLGEVSAESGNYTQAIEDFQECLKLQLKHLEPNSRLLAETHYQLGLTYSLNCQYKQAIDELDRSISVIKSRLEKLQELIDKAEGPDALPEERQELEELKALLPEIQEKVEDATEGLKTGSTDAEVVKDVLVDLPSEKAASDISHLVRKKRKPEESPVKEVKKVKQDEAESSEVKGPKKNETHTNGQTK</sequence>
<feature type="domain" description="Tetratricopeptide SHNi-TPR" evidence="9">
    <location>
        <begin position="317"/>
        <end position="349"/>
    </location>
</feature>
<proteinExistence type="inferred from homology"/>
<accession>A0A8C6U7I2</accession>
<dbReference type="GO" id="GO:0042393">
    <property type="term" value="F:histone binding"/>
    <property type="evidence" value="ECO:0007669"/>
    <property type="project" value="TreeGrafter"/>
</dbReference>
<feature type="compositionally biased region" description="Basic and acidic residues" evidence="8">
    <location>
        <begin position="150"/>
        <end position="180"/>
    </location>
</feature>
<feature type="compositionally biased region" description="Basic and acidic residues" evidence="8">
    <location>
        <begin position="134"/>
        <end position="143"/>
    </location>
</feature>
<comment type="similarity">
    <text evidence="2">Belongs to the NASP family.</text>
</comment>
<evidence type="ECO:0000256" key="6">
    <source>
        <dbReference type="PROSITE-ProRule" id="PRU00339"/>
    </source>
</evidence>
<feature type="compositionally biased region" description="Acidic residues" evidence="8">
    <location>
        <begin position="241"/>
        <end position="262"/>
    </location>
</feature>
<evidence type="ECO:0000256" key="5">
    <source>
        <dbReference type="ARBA" id="ARBA00023242"/>
    </source>
</evidence>
<dbReference type="InterPro" id="IPR019734">
    <property type="entry name" value="TPR_rpt"/>
</dbReference>
<comment type="subcellular location">
    <subcellularLocation>
        <location evidence="1">Nucleus</location>
    </subcellularLocation>
</comment>
<feature type="coiled-coil region" evidence="7">
    <location>
        <begin position="375"/>
        <end position="432"/>
    </location>
</feature>
<evidence type="ECO:0000256" key="4">
    <source>
        <dbReference type="ARBA" id="ARBA00022803"/>
    </source>
</evidence>
<dbReference type="PANTHER" id="PTHR15081:SF1">
    <property type="entry name" value="NUCLEAR AUTOANTIGENIC SPERM PROTEIN"/>
    <property type="match status" value="1"/>
</dbReference>
<keyword evidence="7" id="KW-0175">Coiled coil</keyword>
<dbReference type="InterPro" id="IPR051730">
    <property type="entry name" value="NASP-like"/>
</dbReference>
<dbReference type="PROSITE" id="PS50005">
    <property type="entry name" value="TPR"/>
    <property type="match status" value="2"/>
</dbReference>
<evidence type="ECO:0000256" key="1">
    <source>
        <dbReference type="ARBA" id="ARBA00004123"/>
    </source>
</evidence>
<evidence type="ECO:0000256" key="7">
    <source>
        <dbReference type="SAM" id="Coils"/>
    </source>
</evidence>
<protein>
    <submittedName>
        <fullName evidence="10">Nuclear autoantigenic sperm protein</fullName>
    </submittedName>
</protein>
<organism evidence="10 11">
    <name type="scientific">Neogobius melanostomus</name>
    <name type="common">round goby</name>
    <dbReference type="NCBI Taxonomy" id="47308"/>
    <lineage>
        <taxon>Eukaryota</taxon>
        <taxon>Metazoa</taxon>
        <taxon>Chordata</taxon>
        <taxon>Craniata</taxon>
        <taxon>Vertebrata</taxon>
        <taxon>Euteleostomi</taxon>
        <taxon>Actinopterygii</taxon>
        <taxon>Neopterygii</taxon>
        <taxon>Teleostei</taxon>
        <taxon>Neoteleostei</taxon>
        <taxon>Acanthomorphata</taxon>
        <taxon>Gobiaria</taxon>
        <taxon>Gobiiformes</taxon>
        <taxon>Gobioidei</taxon>
        <taxon>Gobiidae</taxon>
        <taxon>Benthophilinae</taxon>
        <taxon>Neogobiini</taxon>
        <taxon>Neogobius</taxon>
    </lineage>
</organism>
<feature type="compositionally biased region" description="Basic and acidic residues" evidence="8">
    <location>
        <begin position="188"/>
        <end position="214"/>
    </location>
</feature>
<dbReference type="AlphaFoldDB" id="A0A8C6U7I2"/>
<name>A0A8C6U7I2_9GOBI</name>
<dbReference type="GO" id="GO:0034080">
    <property type="term" value="P:CENP-A containing chromatin assembly"/>
    <property type="evidence" value="ECO:0007669"/>
    <property type="project" value="TreeGrafter"/>
</dbReference>
<dbReference type="Pfam" id="PF10516">
    <property type="entry name" value="SHNi-TPR"/>
    <property type="match status" value="1"/>
</dbReference>
<feature type="compositionally biased region" description="Basic and acidic residues" evidence="8">
    <location>
        <begin position="263"/>
        <end position="276"/>
    </location>
</feature>
<dbReference type="PANTHER" id="PTHR15081">
    <property type="entry name" value="NUCLEAR AUTOANTIGENIC SPERM PROTEIN NASP -RELATED"/>
    <property type="match status" value="1"/>
</dbReference>
<feature type="region of interest" description="Disordered" evidence="8">
    <location>
        <begin position="460"/>
        <end position="505"/>
    </location>
</feature>
<dbReference type="GO" id="GO:0006335">
    <property type="term" value="P:DNA replication-dependent chromatin assembly"/>
    <property type="evidence" value="ECO:0007669"/>
    <property type="project" value="TreeGrafter"/>
</dbReference>